<organism evidence="1 2">
    <name type="scientific">Pseudocercospora fijiensis (strain CIRAD86)</name>
    <name type="common">Black leaf streak disease fungus</name>
    <name type="synonym">Mycosphaerella fijiensis</name>
    <dbReference type="NCBI Taxonomy" id="383855"/>
    <lineage>
        <taxon>Eukaryota</taxon>
        <taxon>Fungi</taxon>
        <taxon>Dikarya</taxon>
        <taxon>Ascomycota</taxon>
        <taxon>Pezizomycotina</taxon>
        <taxon>Dothideomycetes</taxon>
        <taxon>Dothideomycetidae</taxon>
        <taxon>Mycosphaerellales</taxon>
        <taxon>Mycosphaerellaceae</taxon>
        <taxon>Pseudocercospora</taxon>
    </lineage>
</organism>
<evidence type="ECO:0000313" key="1">
    <source>
        <dbReference type="EMBL" id="EME87457.1"/>
    </source>
</evidence>
<accession>N1Q983</accession>
<name>N1Q983_PSEFD</name>
<gene>
    <name evidence="1" type="ORF">MYCFIDRAFT_209512</name>
</gene>
<dbReference type="HOGENOM" id="CLU_2672125_0_0_1"/>
<proteinExistence type="predicted"/>
<dbReference type="VEuPathDB" id="FungiDB:MYCFIDRAFT_209512"/>
<keyword evidence="2" id="KW-1185">Reference proteome</keyword>
<dbReference type="KEGG" id="pfj:MYCFIDRAFT_209512"/>
<dbReference type="GeneID" id="19336813"/>
<dbReference type="Proteomes" id="UP000016932">
    <property type="component" value="Unassembled WGS sequence"/>
</dbReference>
<protein>
    <submittedName>
        <fullName evidence="1">Uncharacterized protein</fullName>
    </submittedName>
</protein>
<dbReference type="RefSeq" id="XP_007920882.1">
    <property type="nucleotide sequence ID" value="XM_007922691.1"/>
</dbReference>
<reference evidence="1 2" key="1">
    <citation type="journal article" date="2012" name="PLoS Pathog.">
        <title>Diverse lifestyles and strategies of plant pathogenesis encoded in the genomes of eighteen Dothideomycetes fungi.</title>
        <authorList>
            <person name="Ohm R.A."/>
            <person name="Feau N."/>
            <person name="Henrissat B."/>
            <person name="Schoch C.L."/>
            <person name="Horwitz B.A."/>
            <person name="Barry K.W."/>
            <person name="Condon B.J."/>
            <person name="Copeland A.C."/>
            <person name="Dhillon B."/>
            <person name="Glaser F."/>
            <person name="Hesse C.N."/>
            <person name="Kosti I."/>
            <person name="LaButti K."/>
            <person name="Lindquist E.A."/>
            <person name="Lucas S."/>
            <person name="Salamov A.A."/>
            <person name="Bradshaw R.E."/>
            <person name="Ciuffetti L."/>
            <person name="Hamelin R.C."/>
            <person name="Kema G.H.J."/>
            <person name="Lawrence C."/>
            <person name="Scott J.A."/>
            <person name="Spatafora J.W."/>
            <person name="Turgeon B.G."/>
            <person name="de Wit P.J.G.M."/>
            <person name="Zhong S."/>
            <person name="Goodwin S.B."/>
            <person name="Grigoriev I.V."/>
        </authorList>
    </citation>
    <scope>NUCLEOTIDE SEQUENCE [LARGE SCALE GENOMIC DNA]</scope>
    <source>
        <strain evidence="1 2">CIRAD86</strain>
    </source>
</reference>
<evidence type="ECO:0000313" key="2">
    <source>
        <dbReference type="Proteomes" id="UP000016932"/>
    </source>
</evidence>
<sequence length="75" mass="8368">MELFDRVSTAAATIARAQTPSLFLRSRQNDLMEATGRGKAVVTLATTDHPRKPKILMLWTLDFPCMDLKGPPVLR</sequence>
<dbReference type="EMBL" id="KB446555">
    <property type="protein sequence ID" value="EME87457.1"/>
    <property type="molecule type" value="Genomic_DNA"/>
</dbReference>
<dbReference type="AlphaFoldDB" id="N1Q983"/>